<evidence type="ECO:0000313" key="2">
    <source>
        <dbReference type="EMBL" id="CAG5080771.1"/>
    </source>
</evidence>
<sequence length="75" mass="8488">MATEQTQEHIRNLQLINQENALPILMMQEIHGQVGVDENGYPVYVSNTSEPQSIRAPTEGRSGFLQLHHGFDNTR</sequence>
<gene>
    <name evidence="2" type="ORF">OKIOD_LOCUS1262</name>
</gene>
<reference evidence="2 3" key="1">
    <citation type="submission" date="2021-04" db="EMBL/GenBank/DDBJ databases">
        <authorList>
            <person name="Bliznina A."/>
        </authorList>
    </citation>
    <scope>NUCLEOTIDE SEQUENCE [LARGE SCALE GENOMIC DNA]</scope>
</reference>
<dbReference type="EMBL" id="OU015568">
    <property type="protein sequence ID" value="CAG5080771.1"/>
    <property type="molecule type" value="Genomic_DNA"/>
</dbReference>
<protein>
    <submittedName>
        <fullName evidence="2">Oidioi.mRNA.OKI2018_I69.PAR.g9704.t1.cds</fullName>
    </submittedName>
</protein>
<proteinExistence type="predicted"/>
<feature type="region of interest" description="Disordered" evidence="1">
    <location>
        <begin position="51"/>
        <end position="75"/>
    </location>
</feature>
<organism evidence="2 3">
    <name type="scientific">Oikopleura dioica</name>
    <name type="common">Tunicate</name>
    <dbReference type="NCBI Taxonomy" id="34765"/>
    <lineage>
        <taxon>Eukaryota</taxon>
        <taxon>Metazoa</taxon>
        <taxon>Chordata</taxon>
        <taxon>Tunicata</taxon>
        <taxon>Appendicularia</taxon>
        <taxon>Copelata</taxon>
        <taxon>Oikopleuridae</taxon>
        <taxon>Oikopleura</taxon>
    </lineage>
</organism>
<name>A0ABN7RQZ7_OIKDI</name>
<dbReference type="Proteomes" id="UP001158576">
    <property type="component" value="Chromosome PAR"/>
</dbReference>
<accession>A0ABN7RQZ7</accession>
<evidence type="ECO:0000256" key="1">
    <source>
        <dbReference type="SAM" id="MobiDB-lite"/>
    </source>
</evidence>
<keyword evidence="3" id="KW-1185">Reference proteome</keyword>
<evidence type="ECO:0000313" key="3">
    <source>
        <dbReference type="Proteomes" id="UP001158576"/>
    </source>
</evidence>